<dbReference type="PANTHER" id="PTHR24068">
    <property type="entry name" value="UBIQUITIN-CONJUGATING ENZYME E2"/>
    <property type="match status" value="1"/>
</dbReference>
<accession>A0A2I4CWT4</accession>
<dbReference type="STRING" id="52670.A0A2I4CWT4"/>
<gene>
    <name evidence="5" type="primary">LOC106532823</name>
</gene>
<dbReference type="SUPFAM" id="SSF57850">
    <property type="entry name" value="RING/U-box"/>
    <property type="match status" value="1"/>
</dbReference>
<dbReference type="CDD" id="cd17039">
    <property type="entry name" value="Ubl_ubiquitin_like"/>
    <property type="match status" value="1"/>
</dbReference>
<dbReference type="Gene3D" id="3.30.40.10">
    <property type="entry name" value="Zinc/RING finger domain, C3HC4 (zinc finger)"/>
    <property type="match status" value="1"/>
</dbReference>
<feature type="domain" description="VWFA" evidence="2">
    <location>
        <begin position="593"/>
        <end position="785"/>
    </location>
</feature>
<dbReference type="InterPro" id="IPR029071">
    <property type="entry name" value="Ubiquitin-like_domsf"/>
</dbReference>
<dbReference type="InterPro" id="IPR016135">
    <property type="entry name" value="UBQ-conjugating_enzyme/RWD"/>
</dbReference>
<dbReference type="InParanoid" id="A0A2I4CWT4"/>
<keyword evidence="4" id="KW-1185">Reference proteome</keyword>
<dbReference type="InterPro" id="IPR000608">
    <property type="entry name" value="UBC"/>
</dbReference>
<dbReference type="GO" id="GO:0004842">
    <property type="term" value="F:ubiquitin-protein transferase activity"/>
    <property type="evidence" value="ECO:0007669"/>
    <property type="project" value="InterPro"/>
</dbReference>
<dbReference type="Pfam" id="PF00179">
    <property type="entry name" value="UQ_con"/>
    <property type="match status" value="1"/>
</dbReference>
<proteinExistence type="predicted"/>
<protein>
    <submittedName>
        <fullName evidence="5">Uncharacterized protein LOC106532823</fullName>
    </submittedName>
</protein>
<dbReference type="Proteomes" id="UP000192220">
    <property type="component" value="Unplaced"/>
</dbReference>
<dbReference type="CDD" id="cd16453">
    <property type="entry name" value="RING-Ubox"/>
    <property type="match status" value="1"/>
</dbReference>
<dbReference type="InterPro" id="IPR036465">
    <property type="entry name" value="vWFA_dom_sf"/>
</dbReference>
<sequence>MLIATLEQSTRSRNMGAIFNMLEQFRLESYYNQFLQMGVKDERDFLDGVTDEDLHNMGLSHVEKNRFSAMKNFVQRLRAPERQVQTVTPVQKPAESFCLWYTYPKCPERKPIKDMDPTQNTVEDLMLRICFLENVGNTKGVCIYSIDGMPLTDDPFFNKWSFKERHIRNGDVVYAIFTPKENLCETPQILEEKSGESGGTQIIRCHIMLKGYFEVLVDLESDTMDDLIQKLSNESGVPAHVLHYKEKGSNNDTLQKYGISDGSTVSFALSSFPEDIPHDQTFYTNDVVPSVTQTLKGISVVLSSLHAISDQVNATVNELIAYIRELTGCHPLAQSLHQLLCRNETITRNQKIAIIEGLYMLFRGLLPQQGEKVIEDEDVFENSLHCWAHLFYKTKEQTYEHEVYAPISLVSGDGHHLCEPVRVPGVPTVFERADVLQKIKNGVKIPNCTEDPLQESSLQKATDVEKILLSVPRYYTTYPLWIHHDKVSGQNFQVNVQWTFGDMMEELKSLPCLNVTSPLQLKDLGSSRSKLILLSEDNLGVYLSKNKGTLGVINVRNCLIGKVESIDVNVLAARTGDHRDDRDFVTTRTPVEAILVLIDTSSSMEEECFGNADIKKIDVVKELFDNFATRSMAYDFHHVIGLVKFDSMVKTIHTFTENLEKFKVHIRDIEVSGCTLLYDALRRGFRELEKVKARFPDCRLRIICLTDGNDSGSSIEPVAVTSKLLLSNIVVDSILVGKVENNMLHGISNATGGCCFKPQSTKEGLKLFEIETVLSLEQRKLKKTLDESSISESTLTGMFATHGYDEFPETSLPSQINSRVTLTESVLKQKICESKDKRFMEKERRILEELKSLHCDPHPFFKIFPSESDFAFWRILMQGPPNTPYEKGVFELYCHFGPAYPVKPPVVRFVTHVYHCNVNSVGRICHNIFDRNYNAHITMREVLDAVYGLLIIPEPDDPLDSILAEEYLTSRETYEQEAKKRTERHAGKSLEDMKKSLMDPVPQFIPGHLVCPLTNMMFVDPVRTVYGTVYERKAIEEHLRQHQYDPMAGPGHELEMSDITSDRNMKKMVTDFRSQQIQ</sequence>
<feature type="domain" description="U-box" evidence="3">
    <location>
        <begin position="1004"/>
        <end position="1078"/>
    </location>
</feature>
<dbReference type="GO" id="GO:0016567">
    <property type="term" value="P:protein ubiquitination"/>
    <property type="evidence" value="ECO:0007669"/>
    <property type="project" value="InterPro"/>
</dbReference>
<feature type="domain" description="UBC core" evidence="1">
    <location>
        <begin position="841"/>
        <end position="987"/>
    </location>
</feature>
<evidence type="ECO:0000259" key="3">
    <source>
        <dbReference type="PROSITE" id="PS51698"/>
    </source>
</evidence>
<name>A0A2I4CWT4_AUSLI</name>
<dbReference type="CDD" id="cd23833">
    <property type="entry name" value="UBCc_ApmR795-like"/>
    <property type="match status" value="1"/>
</dbReference>
<reference evidence="5" key="1">
    <citation type="submission" date="2025-08" db="UniProtKB">
        <authorList>
            <consortium name="RefSeq"/>
        </authorList>
    </citation>
    <scope>IDENTIFICATION</scope>
    <source>
        <strain evidence="5">Quisiro</strain>
        <tissue evidence="5">Liver</tissue>
    </source>
</reference>
<dbReference type="PROSITE" id="PS51698">
    <property type="entry name" value="U_BOX"/>
    <property type="match status" value="1"/>
</dbReference>
<dbReference type="Pfam" id="PF13519">
    <property type="entry name" value="VWA_2"/>
    <property type="match status" value="1"/>
</dbReference>
<evidence type="ECO:0000313" key="5">
    <source>
        <dbReference type="RefSeq" id="XP_013884435.1"/>
    </source>
</evidence>
<dbReference type="AlphaFoldDB" id="A0A2I4CWT4"/>
<organism evidence="4 5">
    <name type="scientific">Austrofundulus limnaeus</name>
    <name type="common">Annual killifish</name>
    <dbReference type="NCBI Taxonomy" id="52670"/>
    <lineage>
        <taxon>Eukaryota</taxon>
        <taxon>Metazoa</taxon>
        <taxon>Chordata</taxon>
        <taxon>Craniata</taxon>
        <taxon>Vertebrata</taxon>
        <taxon>Euteleostomi</taxon>
        <taxon>Actinopterygii</taxon>
        <taxon>Neopterygii</taxon>
        <taxon>Teleostei</taxon>
        <taxon>Neoteleostei</taxon>
        <taxon>Acanthomorphata</taxon>
        <taxon>Ovalentaria</taxon>
        <taxon>Atherinomorphae</taxon>
        <taxon>Cyprinodontiformes</taxon>
        <taxon>Rivulidae</taxon>
        <taxon>Austrofundulus</taxon>
    </lineage>
</organism>
<dbReference type="RefSeq" id="XP_013884435.1">
    <property type="nucleotide sequence ID" value="XM_014028981.1"/>
</dbReference>
<dbReference type="PROSITE" id="PS50127">
    <property type="entry name" value="UBC_2"/>
    <property type="match status" value="1"/>
</dbReference>
<dbReference type="GeneID" id="106532823"/>
<dbReference type="InterPro" id="IPR002035">
    <property type="entry name" value="VWF_A"/>
</dbReference>
<evidence type="ECO:0000259" key="1">
    <source>
        <dbReference type="PROSITE" id="PS50127"/>
    </source>
</evidence>
<evidence type="ECO:0000259" key="2">
    <source>
        <dbReference type="PROSITE" id="PS50234"/>
    </source>
</evidence>
<dbReference type="InterPro" id="IPR003613">
    <property type="entry name" value="Ubox_domain"/>
</dbReference>
<dbReference type="SMART" id="SM00212">
    <property type="entry name" value="UBCc"/>
    <property type="match status" value="1"/>
</dbReference>
<dbReference type="SUPFAM" id="SSF54236">
    <property type="entry name" value="Ubiquitin-like"/>
    <property type="match status" value="1"/>
</dbReference>
<dbReference type="Pfam" id="PF04564">
    <property type="entry name" value="U-box"/>
    <property type="match status" value="1"/>
</dbReference>
<dbReference type="SMART" id="SM00327">
    <property type="entry name" value="VWA"/>
    <property type="match status" value="1"/>
</dbReference>
<dbReference type="Gene3D" id="3.10.110.10">
    <property type="entry name" value="Ubiquitin Conjugating Enzyme"/>
    <property type="match status" value="1"/>
</dbReference>
<dbReference type="OrthoDB" id="10069349at2759"/>
<dbReference type="KEGG" id="alim:106532823"/>
<dbReference type="SUPFAM" id="SSF54495">
    <property type="entry name" value="UBC-like"/>
    <property type="match status" value="1"/>
</dbReference>
<dbReference type="SUPFAM" id="SSF53300">
    <property type="entry name" value="vWA-like"/>
    <property type="match status" value="1"/>
</dbReference>
<dbReference type="SMART" id="SM00504">
    <property type="entry name" value="Ubox"/>
    <property type="match status" value="1"/>
</dbReference>
<dbReference type="CDD" id="cd00198">
    <property type="entry name" value="vWFA"/>
    <property type="match status" value="1"/>
</dbReference>
<dbReference type="InterPro" id="IPR013083">
    <property type="entry name" value="Znf_RING/FYVE/PHD"/>
</dbReference>
<evidence type="ECO:0000313" key="4">
    <source>
        <dbReference type="Proteomes" id="UP000192220"/>
    </source>
</evidence>
<dbReference type="PROSITE" id="PS50234">
    <property type="entry name" value="VWFA"/>
    <property type="match status" value="1"/>
</dbReference>
<dbReference type="Gene3D" id="3.40.50.410">
    <property type="entry name" value="von Willebrand factor, type A domain"/>
    <property type="match status" value="1"/>
</dbReference>